<dbReference type="Proteomes" id="UP001597510">
    <property type="component" value="Unassembled WGS sequence"/>
</dbReference>
<keyword evidence="2" id="KW-0472">Membrane</keyword>
<comment type="caution">
    <text evidence="4">The sequence shown here is derived from an EMBL/GenBank/DDBJ whole genome shotgun (WGS) entry which is preliminary data.</text>
</comment>
<dbReference type="Gene3D" id="3.30.565.10">
    <property type="entry name" value="Histidine kinase-like ATPase, C-terminal domain"/>
    <property type="match status" value="1"/>
</dbReference>
<evidence type="ECO:0000313" key="4">
    <source>
        <dbReference type="EMBL" id="MFD2522231.1"/>
    </source>
</evidence>
<dbReference type="PANTHER" id="PTHR34220:SF7">
    <property type="entry name" value="SENSOR HISTIDINE KINASE YPDA"/>
    <property type="match status" value="1"/>
</dbReference>
<dbReference type="GO" id="GO:0004673">
    <property type="term" value="F:protein histidine kinase activity"/>
    <property type="evidence" value="ECO:0007669"/>
    <property type="project" value="UniProtKB-EC"/>
</dbReference>
<protein>
    <submittedName>
        <fullName evidence="4">Sensor histidine kinase</fullName>
        <ecNumber evidence="4">2.7.13.3</ecNumber>
    </submittedName>
</protein>
<reference evidence="5" key="1">
    <citation type="journal article" date="2019" name="Int. J. Syst. Evol. Microbiol.">
        <title>The Global Catalogue of Microorganisms (GCM) 10K type strain sequencing project: providing services to taxonomists for standard genome sequencing and annotation.</title>
        <authorList>
            <consortium name="The Broad Institute Genomics Platform"/>
            <consortium name="The Broad Institute Genome Sequencing Center for Infectious Disease"/>
            <person name="Wu L."/>
            <person name="Ma J."/>
        </authorList>
    </citation>
    <scope>NUCLEOTIDE SEQUENCE [LARGE SCALE GENOMIC DNA]</scope>
    <source>
        <strain evidence="5">KCTC 52344</strain>
    </source>
</reference>
<dbReference type="RefSeq" id="WP_340240814.1">
    <property type="nucleotide sequence ID" value="NZ_JBBEWC010000026.1"/>
</dbReference>
<evidence type="ECO:0000313" key="5">
    <source>
        <dbReference type="Proteomes" id="UP001597510"/>
    </source>
</evidence>
<dbReference type="EC" id="2.7.13.3" evidence="4"/>
<evidence type="ECO:0000256" key="1">
    <source>
        <dbReference type="SAM" id="Coils"/>
    </source>
</evidence>
<dbReference type="EMBL" id="JBHULC010000015">
    <property type="protein sequence ID" value="MFD2522231.1"/>
    <property type="molecule type" value="Genomic_DNA"/>
</dbReference>
<feature type="coiled-coil region" evidence="1">
    <location>
        <begin position="142"/>
        <end position="169"/>
    </location>
</feature>
<gene>
    <name evidence="4" type="ORF">ACFSR2_15125</name>
</gene>
<proteinExistence type="predicted"/>
<keyword evidence="2" id="KW-0812">Transmembrane</keyword>
<feature type="transmembrane region" description="Helical" evidence="2">
    <location>
        <begin position="123"/>
        <end position="140"/>
    </location>
</feature>
<dbReference type="InterPro" id="IPR050640">
    <property type="entry name" value="Bact_2-comp_sensor_kinase"/>
</dbReference>
<dbReference type="Pfam" id="PF06580">
    <property type="entry name" value="His_kinase"/>
    <property type="match status" value="1"/>
</dbReference>
<keyword evidence="5" id="KW-1185">Reference proteome</keyword>
<feature type="domain" description="Signal transduction histidine kinase internal region" evidence="3">
    <location>
        <begin position="159"/>
        <end position="238"/>
    </location>
</feature>
<sequence>MQKKLHIKNLKLYLSIAAIYCGLALLSDLLSNAKTFNTRAANDIWRTIYITSICILLYEYIVPYIRKKKGFLKKFILGLFTLLLYIFFFTLGSYGWRGFGITLHIFTPFGSNDISYEGASEQFGYNLFSVIFFGLIAHTYNHQQLRRRAQQLQIEKQAAELNYLKSQTNPHFLFNTLNNIYSLARDKSDLAPESILRLSKILRYMLYETAGTYVAIEQELKIIDDYIALEQLRYDDSLNISINHNIENMKQSLPPLLLMPLVENAFKHGVSETRGEPFIDIHLSVNNRQLLFQVRNSSEISDDANLIKENIGLSNLRRQLELLYTDYKLTIEQKQSVFSAALHINLASHV</sequence>
<evidence type="ECO:0000259" key="3">
    <source>
        <dbReference type="Pfam" id="PF06580"/>
    </source>
</evidence>
<keyword evidence="2" id="KW-1133">Transmembrane helix</keyword>
<feature type="transmembrane region" description="Helical" evidence="2">
    <location>
        <begin position="12"/>
        <end position="32"/>
    </location>
</feature>
<accession>A0ABW5JBV3</accession>
<name>A0ABW5JBV3_9BACT</name>
<evidence type="ECO:0000256" key="2">
    <source>
        <dbReference type="SAM" id="Phobius"/>
    </source>
</evidence>
<keyword evidence="1" id="KW-0175">Coiled coil</keyword>
<dbReference type="InterPro" id="IPR010559">
    <property type="entry name" value="Sig_transdc_His_kin_internal"/>
</dbReference>
<keyword evidence="4" id="KW-0808">Transferase</keyword>
<organism evidence="4 5">
    <name type="scientific">Emticicia soli</name>
    <dbReference type="NCBI Taxonomy" id="2027878"/>
    <lineage>
        <taxon>Bacteria</taxon>
        <taxon>Pseudomonadati</taxon>
        <taxon>Bacteroidota</taxon>
        <taxon>Cytophagia</taxon>
        <taxon>Cytophagales</taxon>
        <taxon>Leadbetterellaceae</taxon>
        <taxon>Emticicia</taxon>
    </lineage>
</organism>
<dbReference type="InterPro" id="IPR036890">
    <property type="entry name" value="HATPase_C_sf"/>
</dbReference>
<keyword evidence="4" id="KW-0418">Kinase</keyword>
<feature type="transmembrane region" description="Helical" evidence="2">
    <location>
        <begin position="44"/>
        <end position="63"/>
    </location>
</feature>
<feature type="transmembrane region" description="Helical" evidence="2">
    <location>
        <begin position="75"/>
        <end position="96"/>
    </location>
</feature>
<dbReference type="PANTHER" id="PTHR34220">
    <property type="entry name" value="SENSOR HISTIDINE KINASE YPDA"/>
    <property type="match status" value="1"/>
</dbReference>